<dbReference type="PROSITE" id="PS50056">
    <property type="entry name" value="TYR_PHOSPHATASE_2"/>
    <property type="match status" value="1"/>
</dbReference>
<comment type="caution">
    <text evidence="3">The sequence shown here is derived from an EMBL/GenBank/DDBJ whole genome shotgun (WGS) entry which is preliminary data.</text>
</comment>
<dbReference type="Proteomes" id="UP000682733">
    <property type="component" value="Unassembled WGS sequence"/>
</dbReference>
<dbReference type="InterPro" id="IPR000387">
    <property type="entry name" value="Tyr_Pase_dom"/>
</dbReference>
<dbReference type="GO" id="GO:0016791">
    <property type="term" value="F:phosphatase activity"/>
    <property type="evidence" value="ECO:0007669"/>
    <property type="project" value="UniProtKB-ARBA"/>
</dbReference>
<keyword evidence="1" id="KW-0378">Hydrolase</keyword>
<dbReference type="AlphaFoldDB" id="A0A813UNI8"/>
<dbReference type="PANTHER" id="PTHR23339">
    <property type="entry name" value="TYROSINE SPECIFIC PROTEIN PHOSPHATASE AND DUAL SPECIFICITY PROTEIN PHOSPHATASE"/>
    <property type="match status" value="1"/>
</dbReference>
<dbReference type="Proteomes" id="UP000681722">
    <property type="component" value="Unassembled WGS sequence"/>
</dbReference>
<evidence type="ECO:0000259" key="2">
    <source>
        <dbReference type="PROSITE" id="PS50056"/>
    </source>
</evidence>
<dbReference type="Proteomes" id="UP000663829">
    <property type="component" value="Unassembled WGS sequence"/>
</dbReference>
<dbReference type="Gene3D" id="3.90.190.10">
    <property type="entry name" value="Protein tyrosine phosphatase superfamily"/>
    <property type="match status" value="1"/>
</dbReference>
<feature type="domain" description="Tyrosine specific protein phosphatases" evidence="2">
    <location>
        <begin position="83"/>
        <end position="148"/>
    </location>
</feature>
<dbReference type="EMBL" id="CAJOBA010013311">
    <property type="protein sequence ID" value="CAF3878899.1"/>
    <property type="molecule type" value="Genomic_DNA"/>
</dbReference>
<evidence type="ECO:0000313" key="7">
    <source>
        <dbReference type="Proteomes" id="UP000663829"/>
    </source>
</evidence>
<sequence length="195" mass="22283">MQNLIPSTPMPPYFQWVIDNLLAISAHPYHASHIKYLLEHKIQTIISVSDNQAHVPPHQSRGELHVLHMDVPDGGAPTTEQIQQFVNRMDVAKQRNEGIVVECIRGKGAAAVLVGCYLMKIWQSPPDYVVNQLRLMRPIALETPIQEQTLIDYHKIISPRFYQYYAEVDMPHSWDIDTSYLRTTNLATTKQLSLA</sequence>
<gene>
    <name evidence="3" type="ORF">GPM918_LOCUS4807</name>
    <name evidence="4" type="ORF">OVA965_LOCUS19764</name>
    <name evidence="5" type="ORF">SRO942_LOCUS4808</name>
    <name evidence="6" type="ORF">TMI583_LOCUS19929</name>
</gene>
<protein>
    <recommendedName>
        <fullName evidence="2">Tyrosine specific protein phosphatases domain-containing protein</fullName>
    </recommendedName>
</protein>
<dbReference type="OrthoDB" id="19045at2759"/>
<name>A0A813UNI8_9BILA</name>
<evidence type="ECO:0000313" key="4">
    <source>
        <dbReference type="EMBL" id="CAF1111031.1"/>
    </source>
</evidence>
<dbReference type="InterPro" id="IPR029021">
    <property type="entry name" value="Prot-tyrosine_phosphatase-like"/>
</dbReference>
<evidence type="ECO:0000313" key="5">
    <source>
        <dbReference type="EMBL" id="CAF3612967.1"/>
    </source>
</evidence>
<keyword evidence="7" id="KW-1185">Reference proteome</keyword>
<dbReference type="SUPFAM" id="SSF52799">
    <property type="entry name" value="(Phosphotyrosine protein) phosphatases II"/>
    <property type="match status" value="1"/>
</dbReference>
<organism evidence="3 7">
    <name type="scientific">Didymodactylos carnosus</name>
    <dbReference type="NCBI Taxonomy" id="1234261"/>
    <lineage>
        <taxon>Eukaryota</taxon>
        <taxon>Metazoa</taxon>
        <taxon>Spiralia</taxon>
        <taxon>Gnathifera</taxon>
        <taxon>Rotifera</taxon>
        <taxon>Eurotatoria</taxon>
        <taxon>Bdelloidea</taxon>
        <taxon>Philodinida</taxon>
        <taxon>Philodinidae</taxon>
        <taxon>Didymodactylos</taxon>
    </lineage>
</organism>
<dbReference type="Proteomes" id="UP000677228">
    <property type="component" value="Unassembled WGS sequence"/>
</dbReference>
<accession>A0A813UNI8</accession>
<dbReference type="EMBL" id="CAJNOK010010276">
    <property type="protein sequence ID" value="CAF1111031.1"/>
    <property type="molecule type" value="Genomic_DNA"/>
</dbReference>
<dbReference type="InterPro" id="IPR057023">
    <property type="entry name" value="PTP-SAK"/>
</dbReference>
<evidence type="ECO:0000256" key="1">
    <source>
        <dbReference type="ARBA" id="ARBA00022801"/>
    </source>
</evidence>
<dbReference type="EMBL" id="CAJOBC010000665">
    <property type="protein sequence ID" value="CAF3612967.1"/>
    <property type="molecule type" value="Genomic_DNA"/>
</dbReference>
<dbReference type="EMBL" id="CAJNOQ010000665">
    <property type="protein sequence ID" value="CAF0826147.1"/>
    <property type="molecule type" value="Genomic_DNA"/>
</dbReference>
<evidence type="ECO:0000313" key="3">
    <source>
        <dbReference type="EMBL" id="CAF0826147.1"/>
    </source>
</evidence>
<dbReference type="InterPro" id="IPR050561">
    <property type="entry name" value="PTP"/>
</dbReference>
<evidence type="ECO:0000313" key="6">
    <source>
        <dbReference type="EMBL" id="CAF3878899.1"/>
    </source>
</evidence>
<dbReference type="Pfam" id="PF22784">
    <property type="entry name" value="PTP-SAK"/>
    <property type="match status" value="1"/>
</dbReference>
<reference evidence="3" key="1">
    <citation type="submission" date="2021-02" db="EMBL/GenBank/DDBJ databases">
        <authorList>
            <person name="Nowell W R."/>
        </authorList>
    </citation>
    <scope>NUCLEOTIDE SEQUENCE</scope>
</reference>
<proteinExistence type="predicted"/>